<sequence length="193" mass="21696">MTQMIGHMNILAEKLPDGFHISLNFSASHITSPTFVEECLHFRSGFSRQDLNLVIEVTEREPLDMSEDTIRTLNGLHEKGFGIALDDFGTGYSGLSYLDTLDIDYIKIDSTFVSRVNASAESTVILDVVLDLARKLSIRIVAEGVETRGQADYLRHNHVVFMQGYYYFRPVSLQGLAMILLSRPRVRLEGTPP</sequence>
<dbReference type="Proteomes" id="UP000789617">
    <property type="component" value="Plasmid P1"/>
</dbReference>
<dbReference type="CDD" id="cd01948">
    <property type="entry name" value="EAL"/>
    <property type="match status" value="1"/>
</dbReference>
<organism evidence="2 3">
    <name type="scientific">Klebsiella variicola</name>
    <dbReference type="NCBI Taxonomy" id="244366"/>
    <lineage>
        <taxon>Bacteria</taxon>
        <taxon>Pseudomonadati</taxon>
        <taxon>Pseudomonadota</taxon>
        <taxon>Gammaproteobacteria</taxon>
        <taxon>Enterobacterales</taxon>
        <taxon>Enterobacteriaceae</taxon>
        <taxon>Klebsiella/Raoultella group</taxon>
        <taxon>Klebsiella</taxon>
        <taxon>Klebsiella pneumoniae complex</taxon>
    </lineage>
</organism>
<dbReference type="InterPro" id="IPR050706">
    <property type="entry name" value="Cyclic-di-GMP_PDE-like"/>
</dbReference>
<evidence type="ECO:0000259" key="1">
    <source>
        <dbReference type="PROSITE" id="PS50883"/>
    </source>
</evidence>
<dbReference type="EMBL" id="OW969750">
    <property type="protein sequence ID" value="CAH6244745.1"/>
    <property type="molecule type" value="Genomic_DNA"/>
</dbReference>
<reference evidence="2" key="1">
    <citation type="submission" date="2022-05" db="EMBL/GenBank/DDBJ databases">
        <authorList>
            <person name="Alioto T."/>
            <person name="Alioto T."/>
            <person name="Gomez Garrido J."/>
        </authorList>
    </citation>
    <scope>NUCLEOTIDE SEQUENCE</scope>
    <source>
        <strain evidence="2">0</strain>
        <plasmid evidence="2">P1</plasmid>
    </source>
</reference>
<dbReference type="InterPro" id="IPR035919">
    <property type="entry name" value="EAL_sf"/>
</dbReference>
<geneLocation type="plasmid" evidence="2 3">
    <name>P1</name>
</geneLocation>
<accession>A0A9P0VAX6</accession>
<keyword evidence="3" id="KW-1185">Reference proteome</keyword>
<dbReference type="GO" id="GO:0071111">
    <property type="term" value="F:cyclic-guanylate-specific phosphodiesterase activity"/>
    <property type="evidence" value="ECO:0007669"/>
    <property type="project" value="InterPro"/>
</dbReference>
<name>A0A9P0VAX6_KLEVA</name>
<protein>
    <submittedName>
        <fullName evidence="2">Cyclic di-GMP phosphodiesterase YahA</fullName>
    </submittedName>
</protein>
<dbReference type="AlphaFoldDB" id="A0A9P0VAX6"/>
<feature type="domain" description="EAL" evidence="1">
    <location>
        <begin position="1"/>
        <end position="184"/>
    </location>
</feature>
<keyword evidence="2" id="KW-0614">Plasmid</keyword>
<dbReference type="PANTHER" id="PTHR33121:SF81">
    <property type="entry name" value="CYCLIC DI-GMP PHOSPHODIESTERASE PDEB-RELATED"/>
    <property type="match status" value="1"/>
</dbReference>
<dbReference type="InterPro" id="IPR001633">
    <property type="entry name" value="EAL_dom"/>
</dbReference>
<dbReference type="SMART" id="SM00052">
    <property type="entry name" value="EAL"/>
    <property type="match status" value="1"/>
</dbReference>
<dbReference type="SUPFAM" id="SSF141868">
    <property type="entry name" value="EAL domain-like"/>
    <property type="match status" value="1"/>
</dbReference>
<dbReference type="Pfam" id="PF00563">
    <property type="entry name" value="EAL"/>
    <property type="match status" value="1"/>
</dbReference>
<dbReference type="Gene3D" id="3.20.20.450">
    <property type="entry name" value="EAL domain"/>
    <property type="match status" value="1"/>
</dbReference>
<proteinExistence type="predicted"/>
<dbReference type="PROSITE" id="PS50883">
    <property type="entry name" value="EAL"/>
    <property type="match status" value="1"/>
</dbReference>
<gene>
    <name evidence="2" type="ORF">AN2335V1_4779</name>
</gene>
<evidence type="ECO:0000313" key="3">
    <source>
        <dbReference type="Proteomes" id="UP000789617"/>
    </source>
</evidence>
<dbReference type="PANTHER" id="PTHR33121">
    <property type="entry name" value="CYCLIC DI-GMP PHOSPHODIESTERASE PDEF"/>
    <property type="match status" value="1"/>
</dbReference>
<evidence type="ECO:0000313" key="2">
    <source>
        <dbReference type="EMBL" id="CAH6244745.1"/>
    </source>
</evidence>